<protein>
    <submittedName>
        <fullName evidence="1">Uncharacterized protein</fullName>
    </submittedName>
</protein>
<evidence type="ECO:0000313" key="1">
    <source>
        <dbReference type="EMBL" id="PTQ37640.1"/>
    </source>
</evidence>
<dbReference type="AlphaFoldDB" id="A0A2R6WUY5"/>
<dbReference type="Proteomes" id="UP000244005">
    <property type="component" value="Unassembled WGS sequence"/>
</dbReference>
<dbReference type="EMBL" id="KZ772728">
    <property type="protein sequence ID" value="PTQ37640.1"/>
    <property type="molecule type" value="Genomic_DNA"/>
</dbReference>
<dbReference type="Gramene" id="Mp6g15780.1">
    <property type="protein sequence ID" value="Mp6g15780.1.cds1"/>
    <property type="gene ID" value="Mp6g15780"/>
</dbReference>
<organism evidence="1 2">
    <name type="scientific">Marchantia polymorpha</name>
    <name type="common">Common liverwort</name>
    <name type="synonym">Marchantia aquatica</name>
    <dbReference type="NCBI Taxonomy" id="3197"/>
    <lineage>
        <taxon>Eukaryota</taxon>
        <taxon>Viridiplantae</taxon>
        <taxon>Streptophyta</taxon>
        <taxon>Embryophyta</taxon>
        <taxon>Marchantiophyta</taxon>
        <taxon>Marchantiopsida</taxon>
        <taxon>Marchantiidae</taxon>
        <taxon>Marchantiales</taxon>
        <taxon>Marchantiaceae</taxon>
        <taxon>Marchantia</taxon>
    </lineage>
</organism>
<proteinExistence type="predicted"/>
<accession>A0A2R6WUY5</accession>
<sequence>MSGHFNWTQVPEVRNAPQLRPQASTVLFCFALVGQVESLSLSALSNGRRLEVIRRDDGASSGNSFPVHDFMVRKQKEKSVEGGWRGGYSPDYQFFVLSKGLPSTRPSCTMCYDLRINDYEIDFSSRGIKSIVPAHDVMAHI</sequence>
<name>A0A2R6WUY5_MARPO</name>
<reference evidence="2" key="1">
    <citation type="journal article" date="2017" name="Cell">
        <title>Insights into land plant evolution garnered from the Marchantia polymorpha genome.</title>
        <authorList>
            <person name="Bowman J.L."/>
            <person name="Kohchi T."/>
            <person name="Yamato K.T."/>
            <person name="Jenkins J."/>
            <person name="Shu S."/>
            <person name="Ishizaki K."/>
            <person name="Yamaoka S."/>
            <person name="Nishihama R."/>
            <person name="Nakamura Y."/>
            <person name="Berger F."/>
            <person name="Adam C."/>
            <person name="Aki S.S."/>
            <person name="Althoff F."/>
            <person name="Araki T."/>
            <person name="Arteaga-Vazquez M.A."/>
            <person name="Balasubrmanian S."/>
            <person name="Barry K."/>
            <person name="Bauer D."/>
            <person name="Boehm C.R."/>
            <person name="Briginshaw L."/>
            <person name="Caballero-Perez J."/>
            <person name="Catarino B."/>
            <person name="Chen F."/>
            <person name="Chiyoda S."/>
            <person name="Chovatia M."/>
            <person name="Davies K.M."/>
            <person name="Delmans M."/>
            <person name="Demura T."/>
            <person name="Dierschke T."/>
            <person name="Dolan L."/>
            <person name="Dorantes-Acosta A.E."/>
            <person name="Eklund D.M."/>
            <person name="Florent S.N."/>
            <person name="Flores-Sandoval E."/>
            <person name="Fujiyama A."/>
            <person name="Fukuzawa H."/>
            <person name="Galik B."/>
            <person name="Grimanelli D."/>
            <person name="Grimwood J."/>
            <person name="Grossniklaus U."/>
            <person name="Hamada T."/>
            <person name="Haseloff J."/>
            <person name="Hetherington A.J."/>
            <person name="Higo A."/>
            <person name="Hirakawa Y."/>
            <person name="Hundley H.N."/>
            <person name="Ikeda Y."/>
            <person name="Inoue K."/>
            <person name="Inoue S.I."/>
            <person name="Ishida S."/>
            <person name="Jia Q."/>
            <person name="Kakita M."/>
            <person name="Kanazawa T."/>
            <person name="Kawai Y."/>
            <person name="Kawashima T."/>
            <person name="Kennedy M."/>
            <person name="Kinose K."/>
            <person name="Kinoshita T."/>
            <person name="Kohara Y."/>
            <person name="Koide E."/>
            <person name="Komatsu K."/>
            <person name="Kopischke S."/>
            <person name="Kubo M."/>
            <person name="Kyozuka J."/>
            <person name="Lagercrantz U."/>
            <person name="Lin S.S."/>
            <person name="Lindquist E."/>
            <person name="Lipzen A.M."/>
            <person name="Lu C.W."/>
            <person name="De Luna E."/>
            <person name="Martienssen R.A."/>
            <person name="Minamino N."/>
            <person name="Mizutani M."/>
            <person name="Mizutani M."/>
            <person name="Mochizuki N."/>
            <person name="Monte I."/>
            <person name="Mosher R."/>
            <person name="Nagasaki H."/>
            <person name="Nakagami H."/>
            <person name="Naramoto S."/>
            <person name="Nishitani K."/>
            <person name="Ohtani M."/>
            <person name="Okamoto T."/>
            <person name="Okumura M."/>
            <person name="Phillips J."/>
            <person name="Pollak B."/>
            <person name="Reinders A."/>
            <person name="Rovekamp M."/>
            <person name="Sano R."/>
            <person name="Sawa S."/>
            <person name="Schmid M.W."/>
            <person name="Shirakawa M."/>
            <person name="Solano R."/>
            <person name="Spunde A."/>
            <person name="Suetsugu N."/>
            <person name="Sugano S."/>
            <person name="Sugiyama A."/>
            <person name="Sun R."/>
            <person name="Suzuki Y."/>
            <person name="Takenaka M."/>
            <person name="Takezawa D."/>
            <person name="Tomogane H."/>
            <person name="Tsuzuki M."/>
            <person name="Ueda T."/>
            <person name="Umeda M."/>
            <person name="Ward J.M."/>
            <person name="Watanabe Y."/>
            <person name="Yazaki K."/>
            <person name="Yokoyama R."/>
            <person name="Yoshitake Y."/>
            <person name="Yotsui I."/>
            <person name="Zachgo S."/>
            <person name="Schmutz J."/>
        </authorList>
    </citation>
    <scope>NUCLEOTIDE SEQUENCE [LARGE SCALE GENOMIC DNA]</scope>
    <source>
        <strain evidence="2">Tak-1</strain>
    </source>
</reference>
<gene>
    <name evidence="1" type="ORF">MARPO_0056s0090</name>
</gene>
<evidence type="ECO:0000313" key="2">
    <source>
        <dbReference type="Proteomes" id="UP000244005"/>
    </source>
</evidence>
<keyword evidence="2" id="KW-1185">Reference proteome</keyword>